<evidence type="ECO:0000259" key="4">
    <source>
        <dbReference type="Pfam" id="PF02397"/>
    </source>
</evidence>
<dbReference type="AlphaFoldDB" id="A0A2W4QJF5"/>
<dbReference type="Pfam" id="PF03808">
    <property type="entry name" value="Glyco_tran_WecG"/>
    <property type="match status" value="1"/>
</dbReference>
<dbReference type="Proteomes" id="UP000249396">
    <property type="component" value="Unassembled WGS sequence"/>
</dbReference>
<dbReference type="NCBIfam" id="TIGR00696">
    <property type="entry name" value="wecG_tagA_cpsF"/>
    <property type="match status" value="1"/>
</dbReference>
<protein>
    <submittedName>
        <fullName evidence="5">Glycosyltransferase</fullName>
    </submittedName>
</protein>
<dbReference type="Pfam" id="PF02397">
    <property type="entry name" value="Bac_transf"/>
    <property type="match status" value="1"/>
</dbReference>
<keyword evidence="2 5" id="KW-0808">Transferase</keyword>
<keyword evidence="1" id="KW-0328">Glycosyltransferase</keyword>
<comment type="caution">
    <text evidence="5">The sequence shown here is derived from an EMBL/GenBank/DDBJ whole genome shotgun (WGS) entry which is preliminary data.</text>
</comment>
<evidence type="ECO:0000256" key="3">
    <source>
        <dbReference type="SAM" id="Phobius"/>
    </source>
</evidence>
<dbReference type="EMBL" id="QJPH01000494">
    <property type="protein sequence ID" value="PZN72252.1"/>
    <property type="molecule type" value="Genomic_DNA"/>
</dbReference>
<name>A0A2W4QJF5_9GAMM</name>
<gene>
    <name evidence="5" type="ORF">DM484_24785</name>
</gene>
<dbReference type="CDD" id="cd06533">
    <property type="entry name" value="Glyco_transf_WecG_TagA"/>
    <property type="match status" value="1"/>
</dbReference>
<dbReference type="GO" id="GO:0016758">
    <property type="term" value="F:hexosyltransferase activity"/>
    <property type="evidence" value="ECO:0007669"/>
    <property type="project" value="TreeGrafter"/>
</dbReference>
<dbReference type="InterPro" id="IPR003362">
    <property type="entry name" value="Bact_transf"/>
</dbReference>
<evidence type="ECO:0000256" key="2">
    <source>
        <dbReference type="ARBA" id="ARBA00022679"/>
    </source>
</evidence>
<evidence type="ECO:0000256" key="1">
    <source>
        <dbReference type="ARBA" id="ARBA00022676"/>
    </source>
</evidence>
<keyword evidence="3" id="KW-0472">Membrane</keyword>
<keyword evidence="3" id="KW-0812">Transmembrane</keyword>
<keyword evidence="3" id="KW-1133">Transmembrane helix</keyword>
<sequence>MKTTIPGPLDRKTNTLLIWWRVWVETAAIPLLEVLPRGFDIILSLVLIVVFSPALVLRAMLAKSKLGKVFVTLQLIGRFRMPFSRLRFAGNTVGAELAVLFNILRGDMAFVGPRPMTEEEVLRLTPAQGIRLTLRPGLFSPYGLRRKVGIAYDSETTSDIDFYYSETVQGNAGLIARSLIGDLLAGGSLRPTPPLLHFFGIDITNTTMDEAVGWMVKRVKDNKPAFVAFVNPDCLNIACQNDQYRQVLSTLATRVLPDGIGINIGCRLLGVSLMANVNGTDLFPRLCEKSAAEGVSLFLLGSKPGVAEAVSLKMRERFPALSIAGVRDGYFKQEESGQIVEEINSSKADILLVAFGAPKQELWLAEHHHQLNACVCLGVGGLFDFYSGRLPRAPVWMREIGLEWTWRLLQEPGRMWRRYLIGNPLFLYRVWKQKRMANSL</sequence>
<feature type="domain" description="Bacterial sugar transferase" evidence="4">
    <location>
        <begin position="96"/>
        <end position="168"/>
    </location>
</feature>
<evidence type="ECO:0000313" key="6">
    <source>
        <dbReference type="Proteomes" id="UP000249396"/>
    </source>
</evidence>
<dbReference type="PANTHER" id="PTHR34136:SF1">
    <property type="entry name" value="UDP-N-ACETYL-D-MANNOSAMINURONIC ACID TRANSFERASE"/>
    <property type="match status" value="1"/>
</dbReference>
<feature type="transmembrane region" description="Helical" evidence="3">
    <location>
        <begin position="41"/>
        <end position="61"/>
    </location>
</feature>
<dbReference type="InterPro" id="IPR004629">
    <property type="entry name" value="WecG_TagA_CpsF"/>
</dbReference>
<dbReference type="PANTHER" id="PTHR34136">
    <property type="match status" value="1"/>
</dbReference>
<evidence type="ECO:0000313" key="5">
    <source>
        <dbReference type="EMBL" id="PZN72252.1"/>
    </source>
</evidence>
<reference evidence="5 6" key="1">
    <citation type="journal article" date="2018" name="Aquat. Microb. Ecol.">
        <title>Gammaproteobacterial methanotrophs dominate.</title>
        <authorList>
            <person name="Rissanen A.J."/>
            <person name="Saarenheimo J."/>
            <person name="Tiirola M."/>
            <person name="Peura S."/>
            <person name="Aalto S.L."/>
            <person name="Karvinen A."/>
            <person name="Nykanen H."/>
        </authorList>
    </citation>
    <scope>NUCLEOTIDE SEQUENCE [LARGE SCALE GENOMIC DNA]</scope>
    <source>
        <strain evidence="5">AMbin10</strain>
    </source>
</reference>
<proteinExistence type="predicted"/>
<organism evidence="5 6">
    <name type="scientific">Candidatus Methylumidiphilus alinenensis</name>
    <dbReference type="NCBI Taxonomy" id="2202197"/>
    <lineage>
        <taxon>Bacteria</taxon>
        <taxon>Pseudomonadati</taxon>
        <taxon>Pseudomonadota</taxon>
        <taxon>Gammaproteobacteria</taxon>
        <taxon>Methylococcales</taxon>
        <taxon>Candidatus Methylumidiphilus</taxon>
    </lineage>
</organism>
<accession>A0A2W4QJF5</accession>